<reference evidence="2 3" key="1">
    <citation type="submission" date="2016-07" db="EMBL/GenBank/DDBJ databases">
        <title>Disparate Historic Effective Population Sizes Predicted by Modern Levels of Genome Diversity for the Scaled Quail (Callipepla squamata) and the Northern Bobwhite (Colinus virginianus): Inferences from First and Second Generation Draft Genome Assemblies for Sympatric New World Quail.</title>
        <authorList>
            <person name="Oldeschulte D.L."/>
            <person name="Halley Y.A."/>
            <person name="Bhattarai E.K."/>
            <person name="Brashear W.A."/>
            <person name="Hill J."/>
            <person name="Metz R.P."/>
            <person name="Johnson C.D."/>
            <person name="Rollins D."/>
            <person name="Peterson M.J."/>
            <person name="Bickhart D.M."/>
            <person name="Decker J.E."/>
            <person name="Seabury C.M."/>
        </authorList>
    </citation>
    <scope>NUCLEOTIDE SEQUENCE [LARGE SCALE GENOMIC DNA]</scope>
    <source>
        <strain evidence="2 3">Texas</strain>
        <tissue evidence="2">Leg muscle</tissue>
    </source>
</reference>
<organism evidence="2 3">
    <name type="scientific">Callipepla squamata</name>
    <name type="common">Scaled quail</name>
    <dbReference type="NCBI Taxonomy" id="9009"/>
    <lineage>
        <taxon>Eukaryota</taxon>
        <taxon>Metazoa</taxon>
        <taxon>Chordata</taxon>
        <taxon>Craniata</taxon>
        <taxon>Vertebrata</taxon>
        <taxon>Euteleostomi</taxon>
        <taxon>Archelosauria</taxon>
        <taxon>Archosauria</taxon>
        <taxon>Dinosauria</taxon>
        <taxon>Saurischia</taxon>
        <taxon>Theropoda</taxon>
        <taxon>Coelurosauria</taxon>
        <taxon>Aves</taxon>
        <taxon>Neognathae</taxon>
        <taxon>Galloanserae</taxon>
        <taxon>Galliformes</taxon>
        <taxon>Odontophoridae</taxon>
        <taxon>Callipepla</taxon>
    </lineage>
</organism>
<feature type="chain" id="PRO_5012511162" description="SEA domain-containing protein" evidence="1">
    <location>
        <begin position="24"/>
        <end position="214"/>
    </location>
</feature>
<feature type="signal peptide" evidence="1">
    <location>
        <begin position="1"/>
        <end position="23"/>
    </location>
</feature>
<dbReference type="AlphaFoldDB" id="A0A226MMX1"/>
<keyword evidence="1" id="KW-0732">Signal</keyword>
<gene>
    <name evidence="2" type="ORF">ASZ78_003148</name>
</gene>
<accession>A0A226MMX1</accession>
<name>A0A226MMX1_CALSU</name>
<evidence type="ECO:0000256" key="1">
    <source>
        <dbReference type="SAM" id="SignalP"/>
    </source>
</evidence>
<evidence type="ECO:0000313" key="3">
    <source>
        <dbReference type="Proteomes" id="UP000198323"/>
    </source>
</evidence>
<keyword evidence="3" id="KW-1185">Reference proteome</keyword>
<evidence type="ECO:0008006" key="4">
    <source>
        <dbReference type="Google" id="ProtNLM"/>
    </source>
</evidence>
<dbReference type="EMBL" id="MCFN01000631">
    <property type="protein sequence ID" value="OXB56598.1"/>
    <property type="molecule type" value="Genomic_DNA"/>
</dbReference>
<evidence type="ECO:0000313" key="2">
    <source>
        <dbReference type="EMBL" id="OXB56598.1"/>
    </source>
</evidence>
<protein>
    <recommendedName>
        <fullName evidence="4">SEA domain-containing protein</fullName>
    </recommendedName>
</protein>
<sequence length="214" mass="23845">MAAMLIDLFPLLKLLLRMSFVENQALHALDPSAFTLGGQHSRSSTNRDISESQLFTCHLSCIHFFSLISTLNTAETITSSHTLFHLAPNFHTKVHTYDTKAQAFFPINQCSNRVTYNCILYTLHSQNQPGAIISIFHILNSFTHETTTVLHTVPYSITEKTTATPATTSTSKTSQCSQHLAATCYPIYSHLLSSNLYNEVHTYNTKAQALFAAD</sequence>
<proteinExistence type="predicted"/>
<dbReference type="Proteomes" id="UP000198323">
    <property type="component" value="Unassembled WGS sequence"/>
</dbReference>
<comment type="caution">
    <text evidence="2">The sequence shown here is derived from an EMBL/GenBank/DDBJ whole genome shotgun (WGS) entry which is preliminary data.</text>
</comment>